<dbReference type="InterPro" id="IPR000719">
    <property type="entry name" value="Prot_kinase_dom"/>
</dbReference>
<sequence>ANEDQDELFDLIMTGNYDFPSPYWDDVSSSAKNVISTMLEVNPELRLSATQVLEHRWIAVDTSFVADSRLNGSHGLNTFRRESRPAHNSTGIKVMTTSALDRASRLFRGRGSQTAHGKGRDI</sequence>
<protein>
    <recommendedName>
        <fullName evidence="1">Protein kinase domain-containing protein</fullName>
    </recommendedName>
</protein>
<dbReference type="Proteomes" id="UP000678393">
    <property type="component" value="Unassembled WGS sequence"/>
</dbReference>
<gene>
    <name evidence="2" type="ORF">CUNI_LOCUS13284</name>
</gene>
<feature type="domain" description="Protein kinase" evidence="1">
    <location>
        <begin position="7"/>
        <end position="58"/>
    </location>
</feature>
<organism evidence="2 3">
    <name type="scientific">Candidula unifasciata</name>
    <dbReference type="NCBI Taxonomy" id="100452"/>
    <lineage>
        <taxon>Eukaryota</taxon>
        <taxon>Metazoa</taxon>
        <taxon>Spiralia</taxon>
        <taxon>Lophotrochozoa</taxon>
        <taxon>Mollusca</taxon>
        <taxon>Gastropoda</taxon>
        <taxon>Heterobranchia</taxon>
        <taxon>Euthyneura</taxon>
        <taxon>Panpulmonata</taxon>
        <taxon>Eupulmonata</taxon>
        <taxon>Stylommatophora</taxon>
        <taxon>Helicina</taxon>
        <taxon>Helicoidea</taxon>
        <taxon>Geomitridae</taxon>
        <taxon>Candidula</taxon>
    </lineage>
</organism>
<dbReference type="Pfam" id="PF00069">
    <property type="entry name" value="Pkinase"/>
    <property type="match status" value="1"/>
</dbReference>
<accession>A0A8S3ZKF9</accession>
<dbReference type="EMBL" id="CAJHNH020002776">
    <property type="protein sequence ID" value="CAG5127726.1"/>
    <property type="molecule type" value="Genomic_DNA"/>
</dbReference>
<evidence type="ECO:0000313" key="3">
    <source>
        <dbReference type="Proteomes" id="UP000678393"/>
    </source>
</evidence>
<name>A0A8S3ZKF9_9EUPU</name>
<evidence type="ECO:0000313" key="2">
    <source>
        <dbReference type="EMBL" id="CAG5127726.1"/>
    </source>
</evidence>
<dbReference type="PANTHER" id="PTHR24347">
    <property type="entry name" value="SERINE/THREONINE-PROTEIN KINASE"/>
    <property type="match status" value="1"/>
</dbReference>
<dbReference type="OrthoDB" id="1738954at2759"/>
<dbReference type="Gene3D" id="1.10.510.10">
    <property type="entry name" value="Transferase(Phosphotransferase) domain 1"/>
    <property type="match status" value="1"/>
</dbReference>
<keyword evidence="3" id="KW-1185">Reference proteome</keyword>
<dbReference type="InterPro" id="IPR011009">
    <property type="entry name" value="Kinase-like_dom_sf"/>
</dbReference>
<proteinExistence type="predicted"/>
<evidence type="ECO:0000259" key="1">
    <source>
        <dbReference type="Pfam" id="PF00069"/>
    </source>
</evidence>
<dbReference type="SUPFAM" id="SSF56112">
    <property type="entry name" value="Protein kinase-like (PK-like)"/>
    <property type="match status" value="1"/>
</dbReference>
<reference evidence="2" key="1">
    <citation type="submission" date="2021-04" db="EMBL/GenBank/DDBJ databases">
        <authorList>
            <consortium name="Molecular Ecology Group"/>
        </authorList>
    </citation>
    <scope>NUCLEOTIDE SEQUENCE</scope>
</reference>
<comment type="caution">
    <text evidence="2">The sequence shown here is derived from an EMBL/GenBank/DDBJ whole genome shotgun (WGS) entry which is preliminary data.</text>
</comment>
<dbReference type="AlphaFoldDB" id="A0A8S3ZKF9"/>
<feature type="non-terminal residue" evidence="2">
    <location>
        <position position="1"/>
    </location>
</feature>